<keyword evidence="5 11" id="KW-0808">Transferase</keyword>
<comment type="subunit">
    <text evidence="11">Component of the HAT-B complex composed of at least HAT1 and HAT2. The HAT-B complex binds to histone H4 tail.</text>
</comment>
<keyword evidence="8 11" id="KW-0539">Nucleus</keyword>
<feature type="domain" description="Histone acetyl transferase HAT1 N-terminal" evidence="16">
    <location>
        <begin position="20"/>
        <end position="183"/>
    </location>
</feature>
<dbReference type="InterPro" id="IPR019467">
    <property type="entry name" value="Hat1_N"/>
</dbReference>
<protein>
    <recommendedName>
        <fullName evidence="4 11">Histone acetyltransferase type B catalytic subunit</fullName>
        <ecNumber evidence="3 11">2.3.1.48</ecNumber>
    </recommendedName>
</protein>
<evidence type="ECO:0000256" key="11">
    <source>
        <dbReference type="PIRNR" id="PIRNR038084"/>
    </source>
</evidence>
<evidence type="ECO:0000313" key="17">
    <source>
        <dbReference type="EMBL" id="ORE06861.1"/>
    </source>
</evidence>
<dbReference type="InterPro" id="IPR016181">
    <property type="entry name" value="Acyl_CoA_acyltransferase"/>
</dbReference>
<dbReference type="Pfam" id="PF10394">
    <property type="entry name" value="Hat1_N"/>
    <property type="match status" value="1"/>
</dbReference>
<evidence type="ECO:0000256" key="12">
    <source>
        <dbReference type="PIRSR" id="PIRSR038084-1"/>
    </source>
</evidence>
<evidence type="ECO:0000256" key="6">
    <source>
        <dbReference type="ARBA" id="ARBA00022763"/>
    </source>
</evidence>
<comment type="similarity">
    <text evidence="2 11">Belongs to the HAT1 family.</text>
</comment>
<evidence type="ECO:0000256" key="8">
    <source>
        <dbReference type="ARBA" id="ARBA00023242"/>
    </source>
</evidence>
<gene>
    <name evidence="17" type="ORF">BCV72DRAFT_227699</name>
</gene>
<keyword evidence="11" id="KW-0963">Cytoplasm</keyword>
<evidence type="ECO:0000256" key="9">
    <source>
        <dbReference type="ARBA" id="ARBA00023315"/>
    </source>
</evidence>
<feature type="region of interest" description="Interaction with histone H4 N-terminus" evidence="13">
    <location>
        <begin position="221"/>
        <end position="223"/>
    </location>
</feature>
<comment type="function">
    <text evidence="11">Catalytic component of the histone acetylase B (HAT-B) complex. Has intrinsic substrate specificity that modifies lysine in recognition sequence GXGKXG. Involved in DNA double-strand break repair.</text>
</comment>
<feature type="region of interest" description="Interaction with histone H4 N-terminus" evidence="13">
    <location>
        <begin position="62"/>
        <end position="64"/>
    </location>
</feature>
<dbReference type="GO" id="GO:0000781">
    <property type="term" value="C:chromosome, telomeric region"/>
    <property type="evidence" value="ECO:0007669"/>
    <property type="project" value="GOC"/>
</dbReference>
<organism evidence="17">
    <name type="scientific">Rhizopus microsporus var. microsporus</name>
    <dbReference type="NCBI Taxonomy" id="86635"/>
    <lineage>
        <taxon>Eukaryota</taxon>
        <taxon>Fungi</taxon>
        <taxon>Fungi incertae sedis</taxon>
        <taxon>Mucoromycota</taxon>
        <taxon>Mucoromycotina</taxon>
        <taxon>Mucoromycetes</taxon>
        <taxon>Mucorales</taxon>
        <taxon>Mucorineae</taxon>
        <taxon>Rhizopodaceae</taxon>
        <taxon>Rhizopus</taxon>
    </lineage>
</organism>
<evidence type="ECO:0000256" key="5">
    <source>
        <dbReference type="ARBA" id="ARBA00022679"/>
    </source>
</evidence>
<dbReference type="PIRSF" id="PIRSF038084">
    <property type="entry name" value="HAT-B_cat"/>
    <property type="match status" value="1"/>
</dbReference>
<dbReference type="Pfam" id="PF21184">
    <property type="entry name" value="HAT1_C_fung"/>
    <property type="match status" value="1"/>
</dbReference>
<dbReference type="InterPro" id="IPR013523">
    <property type="entry name" value="Hist_AcTrfase_HAT1_C"/>
</dbReference>
<evidence type="ECO:0000259" key="16">
    <source>
        <dbReference type="Pfam" id="PF10394"/>
    </source>
</evidence>
<dbReference type="GO" id="GO:0006281">
    <property type="term" value="P:DNA repair"/>
    <property type="evidence" value="ECO:0007669"/>
    <property type="project" value="UniProtKB-KW"/>
</dbReference>
<name>A0A1X0R4G4_RHIZD</name>
<dbReference type="SUPFAM" id="SSF55729">
    <property type="entry name" value="Acyl-CoA N-acyltransferases (Nat)"/>
    <property type="match status" value="1"/>
</dbReference>
<dbReference type="EC" id="2.3.1.48" evidence="3 11"/>
<reference evidence="17" key="1">
    <citation type="journal article" date="2016" name="Proc. Natl. Acad. Sci. U.S.A.">
        <title>Lipid metabolic changes in an early divergent fungus govern the establishment of a mutualistic symbiosis with endobacteria.</title>
        <authorList>
            <person name="Lastovetsky O.A."/>
            <person name="Gaspar M.L."/>
            <person name="Mondo S.J."/>
            <person name="LaButti K.M."/>
            <person name="Sandor L."/>
            <person name="Grigoriev I.V."/>
            <person name="Henry S.A."/>
            <person name="Pawlowska T.E."/>
        </authorList>
    </citation>
    <scope>NUCLEOTIDE SEQUENCE [LARGE SCALE GENOMIC DNA]</scope>
    <source>
        <strain evidence="17">ATCC 52814</strain>
    </source>
</reference>
<sequence length="391" mass="46651">MEPEIAPHPASTQVIDFADWAANATESTYISLARPQEEDGESTEPVEITTFNPDFTYPIFGDHETIFGYKNLSIELKYSSGSLQPFLNIQYSSKYSGSYSIDDVWKTLQEHFPQGYMTKQDDFIETVKRDHTAFRPIGEKIHEYTRDGEKGEEQFEIYKCSFANQKFREYHARMQLFVLLFIEGGSYIEDDDEKWEIYTIFKKEGAHSLASYHFVGYCTAYPFYFWPENTRMRISQFLVLPPYKKRGHGSELYRILYQLFKSRQEVSEITVEDPSEEFADMRDKNDIHYLLEHEGFKGLKAPISRETFDRLHQEYKFTDRQLHRCIEIYLLSNVDKSNEQDYRTYRLQVKDRLYRFNYDILQELEQDERKAKLDETYLNLEDEYHRVLELI</sequence>
<keyword evidence="7" id="KW-0234">DNA repair</keyword>
<dbReference type="GO" id="GO:0004402">
    <property type="term" value="F:histone acetyltransferase activity"/>
    <property type="evidence" value="ECO:0007669"/>
    <property type="project" value="UniProtKB-UniRule"/>
</dbReference>
<dbReference type="GO" id="GO:0042393">
    <property type="term" value="F:histone binding"/>
    <property type="evidence" value="ECO:0007669"/>
    <property type="project" value="InterPro"/>
</dbReference>
<keyword evidence="9 11" id="KW-0012">Acyltransferase</keyword>
<dbReference type="InterPro" id="IPR037113">
    <property type="entry name" value="Hat1_N_sf"/>
</dbReference>
<dbReference type="OrthoDB" id="10253098at2759"/>
<comment type="subcellular location">
    <subcellularLocation>
        <location evidence="11">Cytoplasm</location>
    </subcellularLocation>
    <subcellularLocation>
        <location evidence="1 11">Nucleus</location>
    </subcellularLocation>
</comment>
<evidence type="ECO:0000256" key="14">
    <source>
        <dbReference type="PIRSR" id="PIRSR038084-3"/>
    </source>
</evidence>
<dbReference type="InterPro" id="IPR017380">
    <property type="entry name" value="Hist_AcTrfase_B-typ_cat-su"/>
</dbReference>
<dbReference type="Gene3D" id="3.40.630.30">
    <property type="match status" value="1"/>
</dbReference>
<evidence type="ECO:0000259" key="15">
    <source>
        <dbReference type="Pfam" id="PF00583"/>
    </source>
</evidence>
<evidence type="ECO:0000256" key="2">
    <source>
        <dbReference type="ARBA" id="ARBA00010543"/>
    </source>
</evidence>
<evidence type="ECO:0000256" key="4">
    <source>
        <dbReference type="ARBA" id="ARBA00021268"/>
    </source>
</evidence>
<evidence type="ECO:0000256" key="13">
    <source>
        <dbReference type="PIRSR" id="PIRSR038084-2"/>
    </source>
</evidence>
<feature type="site" description="Interaction with histone H4 N-terminus" evidence="14">
    <location>
        <position position="195"/>
    </location>
</feature>
<comment type="catalytic activity">
    <reaction evidence="10 11">
        <text>L-lysyl-[protein] + acetyl-CoA = N(6)-acetyl-L-lysyl-[protein] + CoA + H(+)</text>
        <dbReference type="Rhea" id="RHEA:45948"/>
        <dbReference type="Rhea" id="RHEA-COMP:9752"/>
        <dbReference type="Rhea" id="RHEA-COMP:10731"/>
        <dbReference type="ChEBI" id="CHEBI:15378"/>
        <dbReference type="ChEBI" id="CHEBI:29969"/>
        <dbReference type="ChEBI" id="CHEBI:57287"/>
        <dbReference type="ChEBI" id="CHEBI:57288"/>
        <dbReference type="ChEBI" id="CHEBI:61930"/>
        <dbReference type="EC" id="2.3.1.48"/>
    </reaction>
</comment>
<keyword evidence="6" id="KW-0227">DNA damage</keyword>
<dbReference type="GO" id="GO:0005634">
    <property type="term" value="C:nucleus"/>
    <property type="evidence" value="ECO:0007669"/>
    <property type="project" value="UniProtKB-SubCell"/>
</dbReference>
<dbReference type="Gene3D" id="3.90.360.10">
    <property type="entry name" value="Histone acetyl transferase 1 (HAT1), N-terminal domain"/>
    <property type="match status" value="1"/>
</dbReference>
<dbReference type="AlphaFoldDB" id="A0A1X0R4G4"/>
<dbReference type="InterPro" id="IPR000182">
    <property type="entry name" value="GNAT_dom"/>
</dbReference>
<evidence type="ECO:0000256" key="3">
    <source>
        <dbReference type="ARBA" id="ARBA00013184"/>
    </source>
</evidence>
<evidence type="ECO:0000256" key="7">
    <source>
        <dbReference type="ARBA" id="ARBA00023204"/>
    </source>
</evidence>
<dbReference type="PANTHER" id="PTHR12046">
    <property type="entry name" value="HISTONE ACETYLTRANSFERASE TYPE B CATALYTIC SUBUNIT"/>
    <property type="match status" value="1"/>
</dbReference>
<dbReference type="GO" id="GO:0031509">
    <property type="term" value="P:subtelomeric heterochromatin formation"/>
    <property type="evidence" value="ECO:0007669"/>
    <property type="project" value="InterPro"/>
</dbReference>
<dbReference type="Proteomes" id="UP000242414">
    <property type="component" value="Unassembled WGS sequence"/>
</dbReference>
<accession>A0A1X0R4G4</accession>
<proteinExistence type="inferred from homology"/>
<dbReference type="VEuPathDB" id="FungiDB:BCV72DRAFT_227699"/>
<feature type="active site" description="Proton donor/acceptor" evidence="12">
    <location>
        <position position="272"/>
    </location>
</feature>
<evidence type="ECO:0000256" key="10">
    <source>
        <dbReference type="ARBA" id="ARBA00048017"/>
    </source>
</evidence>
<evidence type="ECO:0000256" key="1">
    <source>
        <dbReference type="ARBA" id="ARBA00004123"/>
    </source>
</evidence>
<dbReference type="Pfam" id="PF00583">
    <property type="entry name" value="Acetyltransf_1"/>
    <property type="match status" value="1"/>
</dbReference>
<feature type="domain" description="N-acetyltransferase" evidence="15">
    <location>
        <begin position="200"/>
        <end position="272"/>
    </location>
</feature>
<dbReference type="Gene3D" id="1.10.10.390">
    <property type="match status" value="1"/>
</dbReference>
<dbReference type="EMBL" id="KV921915">
    <property type="protein sequence ID" value="ORE06861.1"/>
    <property type="molecule type" value="Genomic_DNA"/>
</dbReference>
<dbReference type="CDD" id="cd04301">
    <property type="entry name" value="NAT_SF"/>
    <property type="match status" value="1"/>
</dbReference>
<dbReference type="GO" id="GO:0005737">
    <property type="term" value="C:cytoplasm"/>
    <property type="evidence" value="ECO:0007669"/>
    <property type="project" value="UniProtKB-SubCell"/>
</dbReference>